<dbReference type="InterPro" id="IPR023395">
    <property type="entry name" value="MCP_dom_sf"/>
</dbReference>
<reference evidence="13" key="1">
    <citation type="submission" date="2021-03" db="EMBL/GenBank/DDBJ databases">
        <authorList>
            <person name="Palmer J.M."/>
        </authorList>
    </citation>
    <scope>NUCLEOTIDE SEQUENCE</scope>
    <source>
        <strain evidence="13">ARV_011</strain>
    </source>
</reference>
<keyword evidence="5 12" id="KW-0813">Transport</keyword>
<organism evidence="13 14">
    <name type="scientific">Scheffersomyces spartinae</name>
    <dbReference type="NCBI Taxonomy" id="45513"/>
    <lineage>
        <taxon>Eukaryota</taxon>
        <taxon>Fungi</taxon>
        <taxon>Dikarya</taxon>
        <taxon>Ascomycota</taxon>
        <taxon>Saccharomycotina</taxon>
        <taxon>Pichiomycetes</taxon>
        <taxon>Debaryomycetaceae</taxon>
        <taxon>Scheffersomyces</taxon>
    </lineage>
</organism>
<keyword evidence="14" id="KW-1185">Reference proteome</keyword>
<protein>
    <recommendedName>
        <fullName evidence="4">Mitochondrial thiamine pyrophosphate carrier 1</fullName>
    </recommendedName>
</protein>
<evidence type="ECO:0000256" key="9">
    <source>
        <dbReference type="ARBA" id="ARBA00023128"/>
    </source>
</evidence>
<dbReference type="RefSeq" id="XP_043050253.1">
    <property type="nucleotide sequence ID" value="XM_043195056.1"/>
</dbReference>
<keyword evidence="8" id="KW-1133">Transmembrane helix</keyword>
<feature type="repeat" description="Solcar" evidence="11">
    <location>
        <begin position="307"/>
        <end position="394"/>
    </location>
</feature>
<dbReference type="OrthoDB" id="44467at2759"/>
<evidence type="ECO:0000256" key="11">
    <source>
        <dbReference type="PROSITE-ProRule" id="PRU00282"/>
    </source>
</evidence>
<evidence type="ECO:0000256" key="2">
    <source>
        <dbReference type="ARBA" id="ARBA00004225"/>
    </source>
</evidence>
<evidence type="ECO:0000313" key="13">
    <source>
        <dbReference type="EMBL" id="KAG7194706.1"/>
    </source>
</evidence>
<evidence type="ECO:0000256" key="7">
    <source>
        <dbReference type="ARBA" id="ARBA00022737"/>
    </source>
</evidence>
<comment type="caution">
    <text evidence="13">The sequence shown here is derived from an EMBL/GenBank/DDBJ whole genome shotgun (WGS) entry which is preliminary data.</text>
</comment>
<evidence type="ECO:0000256" key="12">
    <source>
        <dbReference type="RuleBase" id="RU000488"/>
    </source>
</evidence>
<dbReference type="EMBL" id="JAHMUF010000006">
    <property type="protein sequence ID" value="KAG7194706.1"/>
    <property type="molecule type" value="Genomic_DNA"/>
</dbReference>
<evidence type="ECO:0000313" key="14">
    <source>
        <dbReference type="Proteomes" id="UP000790833"/>
    </source>
</evidence>
<evidence type="ECO:0000256" key="3">
    <source>
        <dbReference type="ARBA" id="ARBA00006375"/>
    </source>
</evidence>
<keyword evidence="7" id="KW-0677">Repeat</keyword>
<dbReference type="GO" id="GO:0006843">
    <property type="term" value="P:mitochondrial citrate transmembrane transport"/>
    <property type="evidence" value="ECO:0007669"/>
    <property type="project" value="TreeGrafter"/>
</dbReference>
<comment type="similarity">
    <text evidence="3 12">Belongs to the mitochondrial carrier (TC 2.A.29) family.</text>
</comment>
<dbReference type="PANTHER" id="PTHR45788:SF5">
    <property type="entry name" value="AFR253WP"/>
    <property type="match status" value="1"/>
</dbReference>
<evidence type="ECO:0000256" key="1">
    <source>
        <dbReference type="ARBA" id="ARBA00002238"/>
    </source>
</evidence>
<dbReference type="InterPro" id="IPR018108">
    <property type="entry name" value="MCP_transmembrane"/>
</dbReference>
<dbReference type="Gene3D" id="1.50.40.10">
    <property type="entry name" value="Mitochondrial carrier domain"/>
    <property type="match status" value="1"/>
</dbReference>
<dbReference type="Pfam" id="PF00153">
    <property type="entry name" value="Mito_carr"/>
    <property type="match status" value="2"/>
</dbReference>
<dbReference type="GO" id="GO:0071913">
    <property type="term" value="F:citrate secondary active transmembrane transporter activity"/>
    <property type="evidence" value="ECO:0007669"/>
    <property type="project" value="TreeGrafter"/>
</dbReference>
<keyword evidence="9" id="KW-0496">Mitochondrion</keyword>
<dbReference type="AlphaFoldDB" id="A0A9P7VBY5"/>
<evidence type="ECO:0000256" key="6">
    <source>
        <dbReference type="ARBA" id="ARBA00022692"/>
    </source>
</evidence>
<dbReference type="Proteomes" id="UP000790833">
    <property type="component" value="Unassembled WGS sequence"/>
</dbReference>
<evidence type="ECO:0000256" key="10">
    <source>
        <dbReference type="ARBA" id="ARBA00023136"/>
    </source>
</evidence>
<keyword evidence="6 11" id="KW-0812">Transmembrane</keyword>
<dbReference type="InterPro" id="IPR049563">
    <property type="entry name" value="TXTP-like"/>
</dbReference>
<evidence type="ECO:0000256" key="5">
    <source>
        <dbReference type="ARBA" id="ARBA00022448"/>
    </source>
</evidence>
<dbReference type="GeneID" id="66117757"/>
<dbReference type="GO" id="GO:0031966">
    <property type="term" value="C:mitochondrial membrane"/>
    <property type="evidence" value="ECO:0007669"/>
    <property type="project" value="UniProtKB-SubCell"/>
</dbReference>
<evidence type="ECO:0000256" key="8">
    <source>
        <dbReference type="ARBA" id="ARBA00022989"/>
    </source>
</evidence>
<sequence>MSSSSNEGESLLTALVSGTTAAAFAATVTYPFDCIKTQEQLNNKKLMAKYSIPGNYPGSLAQLFKGGSALVLGSVLKNSARLISYNWLTQFMAIDTADGKRKTSAPRMVIASIISGFLETLWIIPFENIKITMVQNMTLNNELIRCEKEKIAYDITGSKLPHIHKPAIQYQYISPHAYWTSEILSQFTTGKVSKAPITKFLAHGQGSGATPSGSHQVGSGHHYSGGHVHKMSKLDLLRIHYNKNPSLTFVGTINEMYKMKGVRAFTSGSIITFVRQIGISGIWLSTYNATRQLIDPHSTNNNWFGHQHTVIQLFGLHLLSSVAVVAVTQPLDVIKTHMQLKNGKFFYKDSLKTALNLVVQQGPVALFKGSLPRGFKIVINGGLTAALYNYVERLVNVAGEQILFTD</sequence>
<feature type="repeat" description="Solcar" evidence="11">
    <location>
        <begin position="9"/>
        <end position="91"/>
    </location>
</feature>
<keyword evidence="10 11" id="KW-0472">Membrane</keyword>
<name>A0A9P7VBY5_9ASCO</name>
<accession>A0A9P7VBY5</accession>
<dbReference type="PROSITE" id="PS50920">
    <property type="entry name" value="SOLCAR"/>
    <property type="match status" value="2"/>
</dbReference>
<evidence type="ECO:0000256" key="4">
    <source>
        <dbReference type="ARBA" id="ARBA00021935"/>
    </source>
</evidence>
<dbReference type="PANTHER" id="PTHR45788">
    <property type="entry name" value="SUCCINATE/FUMARATE MITOCHONDRIAL TRANSPORTER-RELATED"/>
    <property type="match status" value="1"/>
</dbReference>
<comment type="function">
    <text evidence="1">Mitochondrial transporter that mediates uptake of thiamine pyrophosphate (ThPP) into mitochondria.</text>
</comment>
<proteinExistence type="inferred from homology"/>
<gene>
    <name evidence="13" type="ORF">KQ657_004383</name>
</gene>
<comment type="subcellular location">
    <subcellularLocation>
        <location evidence="2">Mitochondrion membrane</location>
        <topology evidence="2">Multi-pass membrane protein</topology>
    </subcellularLocation>
</comment>
<dbReference type="SUPFAM" id="SSF103506">
    <property type="entry name" value="Mitochondrial carrier"/>
    <property type="match status" value="1"/>
</dbReference>